<dbReference type="Gene3D" id="3.40.50.300">
    <property type="entry name" value="P-loop containing nucleotide triphosphate hydrolases"/>
    <property type="match status" value="1"/>
</dbReference>
<evidence type="ECO:0000256" key="1">
    <source>
        <dbReference type="ARBA" id="ARBA00022448"/>
    </source>
</evidence>
<comment type="caution">
    <text evidence="6">The sequence shown here is derived from an EMBL/GenBank/DDBJ whole genome shotgun (WGS) entry which is preliminary data.</text>
</comment>
<evidence type="ECO:0000256" key="2">
    <source>
        <dbReference type="ARBA" id="ARBA00022741"/>
    </source>
</evidence>
<dbReference type="InterPro" id="IPR003593">
    <property type="entry name" value="AAA+_ATPase"/>
</dbReference>
<evidence type="ECO:0000256" key="3">
    <source>
        <dbReference type="ARBA" id="ARBA00022840"/>
    </source>
</evidence>
<dbReference type="PROSITE" id="PS50893">
    <property type="entry name" value="ABC_TRANSPORTER_2"/>
    <property type="match status" value="1"/>
</dbReference>
<keyword evidence="2" id="KW-0547">Nucleotide-binding</keyword>
<evidence type="ECO:0000313" key="6">
    <source>
        <dbReference type="EMBL" id="MEV0972981.1"/>
    </source>
</evidence>
<sequence>MGEPLLRLDDITKSFGKVTVARDLTLSVQPGEALGIVGPNGAGKSSLFAMISGDLRPDSGAVWFEGREVTDVPPHARTRAGIGRTYQVPRPFEHLTVFENVLVCGYQGAALKGKEAWAHTMGVLDRTGLADLANTPAGRLALLQRKRLEVARALGTGPRLLLLDEVAGGLTEPEVLELVEVVKHLHAEGLAIVWIEHVVHALVKTVGRMVCLAGGDVIADDEPMRVLADPKVRELYLGGGPEADMADGTADDRVDDRADGTADDRADDRADEETTS</sequence>
<dbReference type="SUPFAM" id="SSF52540">
    <property type="entry name" value="P-loop containing nucleoside triphosphate hydrolases"/>
    <property type="match status" value="1"/>
</dbReference>
<name>A0ABV3GMX6_MICGL</name>
<dbReference type="InterPro" id="IPR051120">
    <property type="entry name" value="ABC_AA/LPS_Transport"/>
</dbReference>
<gene>
    <name evidence="6" type="ORF">AB0I59_30625</name>
</gene>
<dbReference type="PANTHER" id="PTHR45772:SF7">
    <property type="entry name" value="AMINO ACID ABC TRANSPORTER ATP-BINDING PROTEIN"/>
    <property type="match status" value="1"/>
</dbReference>
<dbReference type="Proteomes" id="UP001551675">
    <property type="component" value="Unassembled WGS sequence"/>
</dbReference>
<evidence type="ECO:0000313" key="7">
    <source>
        <dbReference type="Proteomes" id="UP001551675"/>
    </source>
</evidence>
<dbReference type="GO" id="GO:0005524">
    <property type="term" value="F:ATP binding"/>
    <property type="evidence" value="ECO:0007669"/>
    <property type="project" value="UniProtKB-KW"/>
</dbReference>
<evidence type="ECO:0000256" key="4">
    <source>
        <dbReference type="SAM" id="MobiDB-lite"/>
    </source>
</evidence>
<feature type="compositionally biased region" description="Basic and acidic residues" evidence="4">
    <location>
        <begin position="250"/>
        <end position="268"/>
    </location>
</feature>
<evidence type="ECO:0000259" key="5">
    <source>
        <dbReference type="PROSITE" id="PS50893"/>
    </source>
</evidence>
<dbReference type="Pfam" id="PF00005">
    <property type="entry name" value="ABC_tran"/>
    <property type="match status" value="1"/>
</dbReference>
<keyword evidence="1" id="KW-0813">Transport</keyword>
<dbReference type="InterPro" id="IPR003439">
    <property type="entry name" value="ABC_transporter-like_ATP-bd"/>
</dbReference>
<dbReference type="PANTHER" id="PTHR45772">
    <property type="entry name" value="CONSERVED COMPONENT OF ABC TRANSPORTER FOR NATURAL AMINO ACIDS-RELATED"/>
    <property type="match status" value="1"/>
</dbReference>
<reference evidence="6 7" key="1">
    <citation type="submission" date="2024-06" db="EMBL/GenBank/DDBJ databases">
        <title>The Natural Products Discovery Center: Release of the First 8490 Sequenced Strains for Exploring Actinobacteria Biosynthetic Diversity.</title>
        <authorList>
            <person name="Kalkreuter E."/>
            <person name="Kautsar S.A."/>
            <person name="Yang D."/>
            <person name="Bader C.D."/>
            <person name="Teijaro C.N."/>
            <person name="Fluegel L."/>
            <person name="Davis C.M."/>
            <person name="Simpson J.R."/>
            <person name="Lauterbach L."/>
            <person name="Steele A.D."/>
            <person name="Gui C."/>
            <person name="Meng S."/>
            <person name="Li G."/>
            <person name="Viehrig K."/>
            <person name="Ye F."/>
            <person name="Su P."/>
            <person name="Kiefer A.F."/>
            <person name="Nichols A."/>
            <person name="Cepeda A.J."/>
            <person name="Yan W."/>
            <person name="Fan B."/>
            <person name="Jiang Y."/>
            <person name="Adhikari A."/>
            <person name="Zheng C.-J."/>
            <person name="Schuster L."/>
            <person name="Cowan T.M."/>
            <person name="Smanski M.J."/>
            <person name="Chevrette M.G."/>
            <person name="De Carvalho L.P.S."/>
            <person name="Shen B."/>
        </authorList>
    </citation>
    <scope>NUCLEOTIDE SEQUENCE [LARGE SCALE GENOMIC DNA]</scope>
    <source>
        <strain evidence="6 7">NPDC050100</strain>
    </source>
</reference>
<proteinExistence type="predicted"/>
<dbReference type="RefSeq" id="WP_358138426.1">
    <property type="nucleotide sequence ID" value="NZ_JBFALK010000019.1"/>
</dbReference>
<protein>
    <submittedName>
        <fullName evidence="6">ABC transporter ATP-binding protein</fullName>
    </submittedName>
</protein>
<dbReference type="CDD" id="cd03219">
    <property type="entry name" value="ABC_Mj1267_LivG_branched"/>
    <property type="match status" value="1"/>
</dbReference>
<feature type="region of interest" description="Disordered" evidence="4">
    <location>
        <begin position="238"/>
        <end position="276"/>
    </location>
</feature>
<dbReference type="SMART" id="SM00382">
    <property type="entry name" value="AAA"/>
    <property type="match status" value="1"/>
</dbReference>
<feature type="domain" description="ABC transporter" evidence="5">
    <location>
        <begin position="6"/>
        <end position="239"/>
    </location>
</feature>
<accession>A0ABV3GMX6</accession>
<keyword evidence="7" id="KW-1185">Reference proteome</keyword>
<dbReference type="InterPro" id="IPR027417">
    <property type="entry name" value="P-loop_NTPase"/>
</dbReference>
<organism evidence="6 7">
    <name type="scientific">Microtetraspora glauca</name>
    <dbReference type="NCBI Taxonomy" id="1996"/>
    <lineage>
        <taxon>Bacteria</taxon>
        <taxon>Bacillati</taxon>
        <taxon>Actinomycetota</taxon>
        <taxon>Actinomycetes</taxon>
        <taxon>Streptosporangiales</taxon>
        <taxon>Streptosporangiaceae</taxon>
        <taxon>Microtetraspora</taxon>
    </lineage>
</organism>
<dbReference type="EMBL" id="JBFALK010000019">
    <property type="protein sequence ID" value="MEV0972981.1"/>
    <property type="molecule type" value="Genomic_DNA"/>
</dbReference>
<keyword evidence="3 6" id="KW-0067">ATP-binding</keyword>